<evidence type="ECO:0000313" key="2">
    <source>
        <dbReference type="EMBL" id="KAL0958673.1"/>
    </source>
</evidence>
<protein>
    <submittedName>
        <fullName evidence="2">Uncharacterized protein</fullName>
    </submittedName>
</protein>
<comment type="caution">
    <text evidence="2">The sequence shown here is derived from an EMBL/GenBank/DDBJ whole genome shotgun (WGS) entry which is preliminary data.</text>
</comment>
<accession>A0ABR3JTQ7</accession>
<feature type="compositionally biased region" description="Polar residues" evidence="1">
    <location>
        <begin position="43"/>
        <end position="53"/>
    </location>
</feature>
<dbReference type="Proteomes" id="UP001556367">
    <property type="component" value="Unassembled WGS sequence"/>
</dbReference>
<evidence type="ECO:0000313" key="3">
    <source>
        <dbReference type="Proteomes" id="UP001556367"/>
    </source>
</evidence>
<sequence length="84" mass="9105">MELPSERINDAELEEQRICDDLLGLHSLHGTTLNVTDASSTDMHILTDANSPDSGMDEEETRHSLGTAQNTQTTSIGGTQPQPK</sequence>
<dbReference type="EMBL" id="JASNQZ010000003">
    <property type="protein sequence ID" value="KAL0958673.1"/>
    <property type="molecule type" value="Genomic_DNA"/>
</dbReference>
<reference evidence="3" key="1">
    <citation type="submission" date="2024-06" db="EMBL/GenBank/DDBJ databases">
        <title>Multi-omics analyses provide insights into the biosynthesis of the anticancer antibiotic pleurotin in Hohenbuehelia grisea.</title>
        <authorList>
            <person name="Weaver J.A."/>
            <person name="Alberti F."/>
        </authorList>
    </citation>
    <scope>NUCLEOTIDE SEQUENCE [LARGE SCALE GENOMIC DNA]</scope>
    <source>
        <strain evidence="3">T-177</strain>
    </source>
</reference>
<gene>
    <name evidence="2" type="ORF">HGRIS_014005</name>
</gene>
<feature type="compositionally biased region" description="Polar residues" evidence="1">
    <location>
        <begin position="64"/>
        <end position="84"/>
    </location>
</feature>
<evidence type="ECO:0000256" key="1">
    <source>
        <dbReference type="SAM" id="MobiDB-lite"/>
    </source>
</evidence>
<name>A0ABR3JTQ7_9AGAR</name>
<keyword evidence="3" id="KW-1185">Reference proteome</keyword>
<organism evidence="2 3">
    <name type="scientific">Hohenbuehelia grisea</name>
    <dbReference type="NCBI Taxonomy" id="104357"/>
    <lineage>
        <taxon>Eukaryota</taxon>
        <taxon>Fungi</taxon>
        <taxon>Dikarya</taxon>
        <taxon>Basidiomycota</taxon>
        <taxon>Agaricomycotina</taxon>
        <taxon>Agaricomycetes</taxon>
        <taxon>Agaricomycetidae</taxon>
        <taxon>Agaricales</taxon>
        <taxon>Pleurotineae</taxon>
        <taxon>Pleurotaceae</taxon>
        <taxon>Hohenbuehelia</taxon>
    </lineage>
</organism>
<proteinExistence type="predicted"/>
<feature type="region of interest" description="Disordered" evidence="1">
    <location>
        <begin position="43"/>
        <end position="84"/>
    </location>
</feature>